<evidence type="ECO:0000313" key="9">
    <source>
        <dbReference type="EMBL" id="KAF9761079.1"/>
    </source>
</evidence>
<name>A0A9P6KXR8_9MICR</name>
<evidence type="ECO:0000256" key="3">
    <source>
        <dbReference type="ARBA" id="ARBA00022664"/>
    </source>
</evidence>
<evidence type="ECO:0000256" key="5">
    <source>
        <dbReference type="ARBA" id="ARBA00023242"/>
    </source>
</evidence>
<dbReference type="InterPro" id="IPR027157">
    <property type="entry name" value="NCBP2"/>
</dbReference>
<dbReference type="GO" id="GO:0000339">
    <property type="term" value="F:RNA cap binding"/>
    <property type="evidence" value="ECO:0007669"/>
    <property type="project" value="InterPro"/>
</dbReference>
<keyword evidence="3 7" id="KW-0507">mRNA processing</keyword>
<comment type="similarity">
    <text evidence="2 7">Belongs to the RRM NCBP2 family.</text>
</comment>
<dbReference type="InterPro" id="IPR000504">
    <property type="entry name" value="RRM_dom"/>
</dbReference>
<dbReference type="Proteomes" id="UP000740883">
    <property type="component" value="Unassembled WGS sequence"/>
</dbReference>
<dbReference type="GO" id="GO:0045292">
    <property type="term" value="P:mRNA cis splicing, via spliceosome"/>
    <property type="evidence" value="ECO:0007669"/>
    <property type="project" value="InterPro"/>
</dbReference>
<dbReference type="PANTHER" id="PTHR18847">
    <property type="entry name" value="20 KD NUCLEAR CAP BINDING PROTEIN"/>
    <property type="match status" value="1"/>
</dbReference>
<evidence type="ECO:0000259" key="8">
    <source>
        <dbReference type="PROSITE" id="PS50102"/>
    </source>
</evidence>
<dbReference type="InterPro" id="IPR012677">
    <property type="entry name" value="Nucleotide-bd_a/b_plait_sf"/>
</dbReference>
<dbReference type="PANTHER" id="PTHR18847:SF0">
    <property type="entry name" value="NUCLEAR CAP-BINDING PROTEIN SUBUNIT 2"/>
    <property type="match status" value="1"/>
</dbReference>
<dbReference type="GO" id="GO:0005846">
    <property type="term" value="C:nuclear cap binding complex"/>
    <property type="evidence" value="ECO:0007669"/>
    <property type="project" value="InterPro"/>
</dbReference>
<dbReference type="GO" id="GO:0005634">
    <property type="term" value="C:nucleus"/>
    <property type="evidence" value="ECO:0007669"/>
    <property type="project" value="UniProtKB-SubCell"/>
</dbReference>
<dbReference type="OrthoDB" id="201398at2759"/>
<dbReference type="Gene3D" id="3.30.70.330">
    <property type="match status" value="1"/>
</dbReference>
<evidence type="ECO:0000256" key="4">
    <source>
        <dbReference type="ARBA" id="ARBA00023187"/>
    </source>
</evidence>
<dbReference type="InterPro" id="IPR035979">
    <property type="entry name" value="RBD_domain_sf"/>
</dbReference>
<evidence type="ECO:0000256" key="6">
    <source>
        <dbReference type="PROSITE-ProRule" id="PRU00176"/>
    </source>
</evidence>
<reference evidence="9 10" key="1">
    <citation type="journal article" date="2020" name="Genome Biol. Evol.">
        <title>Comparative genomics of strictly vertically transmitted, feminizing microsporidia endosymbionts of amphipod crustaceans.</title>
        <authorList>
            <person name="Cormier A."/>
            <person name="Chebbi M.A."/>
            <person name="Giraud I."/>
            <person name="Wattier R."/>
            <person name="Teixeira M."/>
            <person name="Gilbert C."/>
            <person name="Rigaud T."/>
            <person name="Cordaux R."/>
        </authorList>
    </citation>
    <scope>NUCLEOTIDE SEQUENCE [LARGE SCALE GENOMIC DNA]</scope>
    <source>
        <strain evidence="9 10">Ou3-Ou53</strain>
    </source>
</reference>
<evidence type="ECO:0000256" key="2">
    <source>
        <dbReference type="ARBA" id="ARBA00010725"/>
    </source>
</evidence>
<keyword evidence="6 7" id="KW-0694">RNA-binding</keyword>
<dbReference type="PROSITE" id="PS50102">
    <property type="entry name" value="RRM"/>
    <property type="match status" value="1"/>
</dbReference>
<proteinExistence type="inferred from homology"/>
<keyword evidence="4 7" id="KW-0508">mRNA splicing</keyword>
<evidence type="ECO:0000256" key="7">
    <source>
        <dbReference type="RuleBase" id="RU364036"/>
    </source>
</evidence>
<sequence>MILEKYFKDPNVTFYREKTFAGTDEEYKAAIQESSYLYVNNIDTTVAEYRIWELFGMIGPVKRVIMGINRNFLTFCGFCFVEYYNKEDAIRAKEYLDKFKLDRRNISIDRDLGFTEGRQYGRGVFGGRMKDDNAKKRRYYG</sequence>
<accession>A0A9P6KXR8</accession>
<evidence type="ECO:0000256" key="1">
    <source>
        <dbReference type="ARBA" id="ARBA00004123"/>
    </source>
</evidence>
<comment type="subcellular location">
    <subcellularLocation>
        <location evidence="1 7">Nucleus</location>
    </subcellularLocation>
</comment>
<dbReference type="Pfam" id="PF00076">
    <property type="entry name" value="RRM_1"/>
    <property type="match status" value="1"/>
</dbReference>
<protein>
    <recommendedName>
        <fullName evidence="7">Nuclear cap-binding protein subunit 2</fullName>
    </recommendedName>
    <alternativeName>
        <fullName evidence="7">20 kDa nuclear cap-binding protein</fullName>
    </alternativeName>
</protein>
<dbReference type="SMART" id="SM00360">
    <property type="entry name" value="RRM"/>
    <property type="match status" value="1"/>
</dbReference>
<keyword evidence="5 7" id="KW-0539">Nucleus</keyword>
<dbReference type="AlphaFoldDB" id="A0A9P6KXR8"/>
<evidence type="ECO:0000313" key="10">
    <source>
        <dbReference type="Proteomes" id="UP000740883"/>
    </source>
</evidence>
<dbReference type="EMBL" id="SBJO01000433">
    <property type="protein sequence ID" value="KAF9761079.1"/>
    <property type="molecule type" value="Genomic_DNA"/>
</dbReference>
<gene>
    <name evidence="9" type="primary">CBP20</name>
    <name evidence="9" type="ORF">NGRA_2873</name>
</gene>
<feature type="domain" description="RRM" evidence="8">
    <location>
        <begin position="35"/>
        <end position="113"/>
    </location>
</feature>
<keyword evidence="10" id="KW-1185">Reference proteome</keyword>
<comment type="caution">
    <text evidence="9">The sequence shown here is derived from an EMBL/GenBank/DDBJ whole genome shotgun (WGS) entry which is preliminary data.</text>
</comment>
<dbReference type="SUPFAM" id="SSF54928">
    <property type="entry name" value="RNA-binding domain, RBD"/>
    <property type="match status" value="1"/>
</dbReference>
<organism evidence="9 10">
    <name type="scientific">Nosema granulosis</name>
    <dbReference type="NCBI Taxonomy" id="83296"/>
    <lineage>
        <taxon>Eukaryota</taxon>
        <taxon>Fungi</taxon>
        <taxon>Fungi incertae sedis</taxon>
        <taxon>Microsporidia</taxon>
        <taxon>Nosematidae</taxon>
        <taxon>Nosema</taxon>
    </lineage>
</organism>